<evidence type="ECO:0000256" key="7">
    <source>
        <dbReference type="ARBA" id="ARBA00035045"/>
    </source>
</evidence>
<dbReference type="Gene3D" id="3.10.180.80">
    <property type="entry name" value="Uncharacterised protein PF07063, DUF1338"/>
    <property type="match status" value="2"/>
</dbReference>
<keyword evidence="9" id="KW-1185">Reference proteome</keyword>
<dbReference type="GO" id="GO:0051213">
    <property type="term" value="F:dioxygenase activity"/>
    <property type="evidence" value="ECO:0007669"/>
    <property type="project" value="UniProtKB-KW"/>
</dbReference>
<organism evidence="8 9">
    <name type="scientific">Fusarium albosuccineum</name>
    <dbReference type="NCBI Taxonomy" id="1237068"/>
    <lineage>
        <taxon>Eukaryota</taxon>
        <taxon>Fungi</taxon>
        <taxon>Dikarya</taxon>
        <taxon>Ascomycota</taxon>
        <taxon>Pezizomycotina</taxon>
        <taxon>Sordariomycetes</taxon>
        <taxon>Hypocreomycetidae</taxon>
        <taxon>Hypocreales</taxon>
        <taxon>Nectriaceae</taxon>
        <taxon>Fusarium</taxon>
        <taxon>Fusarium decemcellulare species complex</taxon>
    </lineage>
</organism>
<evidence type="ECO:0000313" key="8">
    <source>
        <dbReference type="EMBL" id="KAF4471502.1"/>
    </source>
</evidence>
<dbReference type="Proteomes" id="UP000554235">
    <property type="component" value="Unassembled WGS sequence"/>
</dbReference>
<name>A0A8H4LMM2_9HYPO</name>
<sequence length="162" mass="18321">MSRHDALRTKFLHGMSQLYQAEVPLYRQLVKIVQKQNHLTTSDLDDGGGRVEVKRHGAIRLGPPQELHTISRVFGLIWACHLNEHPILSDNAAFSTAHINHLTLRALDVTAVQKDIVRQGTGAKSHIEGPLERASYEEITADEFKDFPDDWETPRRQGLEVV</sequence>
<protein>
    <recommendedName>
        <fullName evidence="6">2-oxoadipate dioxygenase/decarboxylase</fullName>
        <ecNumber evidence="6">1.13.11.93</ecNumber>
    </recommendedName>
    <alternativeName>
        <fullName evidence="7">2-hydroxyglutarate synthase</fullName>
    </alternativeName>
</protein>
<gene>
    <name evidence="8" type="ORF">FALBO_1582</name>
</gene>
<comment type="cofactor">
    <cofactor evidence="1">
        <name>Fe(2+)</name>
        <dbReference type="ChEBI" id="CHEBI:29033"/>
    </cofactor>
</comment>
<evidence type="ECO:0000256" key="3">
    <source>
        <dbReference type="ARBA" id="ARBA00023002"/>
    </source>
</evidence>
<dbReference type="AlphaFoldDB" id="A0A8H4LMM2"/>
<dbReference type="InterPro" id="IPR009770">
    <property type="entry name" value="HGLS"/>
</dbReference>
<comment type="caution">
    <text evidence="8">The sequence shown here is derived from an EMBL/GenBank/DDBJ whole genome shotgun (WGS) entry which is preliminary data.</text>
</comment>
<dbReference type="PANTHER" id="PTHR39479:SF2">
    <property type="entry name" value="2-OXOADIPATE DIOXYGENASE_DECARBOXYLASE"/>
    <property type="match status" value="1"/>
</dbReference>
<dbReference type="EC" id="1.13.11.93" evidence="6"/>
<keyword evidence="3" id="KW-0560">Oxidoreductase</keyword>
<evidence type="ECO:0000256" key="5">
    <source>
        <dbReference type="ARBA" id="ARBA00035013"/>
    </source>
</evidence>
<accession>A0A8H4LMM2</accession>
<comment type="similarity">
    <text evidence="5">Belongs to the 2-oxoadipate dioxygenase/decarboxylase family.</text>
</comment>
<dbReference type="EMBL" id="JAADYS010000197">
    <property type="protein sequence ID" value="KAF4471502.1"/>
    <property type="molecule type" value="Genomic_DNA"/>
</dbReference>
<evidence type="ECO:0000313" key="9">
    <source>
        <dbReference type="Proteomes" id="UP000554235"/>
    </source>
</evidence>
<evidence type="ECO:0000256" key="6">
    <source>
        <dbReference type="ARBA" id="ARBA00035023"/>
    </source>
</evidence>
<evidence type="ECO:0000256" key="1">
    <source>
        <dbReference type="ARBA" id="ARBA00001954"/>
    </source>
</evidence>
<keyword evidence="4" id="KW-0408">Iron</keyword>
<dbReference type="Pfam" id="PF07063">
    <property type="entry name" value="HGLS"/>
    <property type="match status" value="2"/>
</dbReference>
<proteinExistence type="inferred from homology"/>
<dbReference type="PANTHER" id="PTHR39479">
    <property type="match status" value="1"/>
</dbReference>
<keyword evidence="2" id="KW-0223">Dioxygenase</keyword>
<dbReference type="SMART" id="SM01150">
    <property type="entry name" value="DUF1338"/>
    <property type="match status" value="1"/>
</dbReference>
<evidence type="ECO:0000256" key="4">
    <source>
        <dbReference type="ARBA" id="ARBA00023004"/>
    </source>
</evidence>
<reference evidence="8 9" key="1">
    <citation type="submission" date="2020-01" db="EMBL/GenBank/DDBJ databases">
        <title>Identification and distribution of gene clusters putatively required for synthesis of sphingolipid metabolism inhibitors in phylogenetically diverse species of the filamentous fungus Fusarium.</title>
        <authorList>
            <person name="Kim H.-S."/>
            <person name="Busman M."/>
            <person name="Brown D.W."/>
            <person name="Divon H."/>
            <person name="Uhlig S."/>
            <person name="Proctor R.H."/>
        </authorList>
    </citation>
    <scope>NUCLEOTIDE SEQUENCE [LARGE SCALE GENOMIC DNA]</scope>
    <source>
        <strain evidence="8 9">NRRL 20459</strain>
    </source>
</reference>
<evidence type="ECO:0000256" key="2">
    <source>
        <dbReference type="ARBA" id="ARBA00022964"/>
    </source>
</evidence>